<accession>A0A967EZM7</accession>
<protein>
    <submittedName>
        <fullName evidence="1">Type I restriction enzyme HsdR N-terminal domain-containing protein</fullName>
    </submittedName>
</protein>
<reference evidence="1" key="1">
    <citation type="submission" date="2020-03" db="EMBL/GenBank/DDBJ databases">
        <title>Genome of Pelagibius litoralis DSM 21314T.</title>
        <authorList>
            <person name="Wang G."/>
        </authorList>
    </citation>
    <scope>NUCLEOTIDE SEQUENCE</scope>
    <source>
        <strain evidence="1">DSM 21314</strain>
    </source>
</reference>
<evidence type="ECO:0000313" key="2">
    <source>
        <dbReference type="Proteomes" id="UP000761264"/>
    </source>
</evidence>
<dbReference type="Proteomes" id="UP000761264">
    <property type="component" value="Unassembled WGS sequence"/>
</dbReference>
<proteinExistence type="predicted"/>
<comment type="caution">
    <text evidence="1">The sequence shown here is derived from an EMBL/GenBank/DDBJ whole genome shotgun (WGS) entry which is preliminary data.</text>
</comment>
<sequence>MNEADVREMIVRPLLHKLGYRQGTEANILTEKRLSYSKAFLGRKKPSKDPDLVGRADYICEIVSFGRWVVEVKAPSQELTVDDAHQAHTYAAHPEIGAVFSLLTNGREFQLYRLSAPDEPIFSWRTDETEALMPNIENLLGPEAIKRRVHVPVDLKKPLAKGYNSKIQLSGGHLEYTRHSTDVQAFQDSIGHMDGMRASVIGEAAYRLPDGRIQGELDLAGPYSVLDQINKAAGMDVLVFSTADEFISNNVESPTIFQNVVRAALRPGVEFPIPPGVPPALVGQAPGAVKFPLPFGFAMTAFTEAVGYIQDDRFRGTFDIIYDFRFDSVPSAIQAMLPPQMDLRGEGTFDIIIK</sequence>
<keyword evidence="2" id="KW-1185">Reference proteome</keyword>
<dbReference type="EMBL" id="JAAQPH010000013">
    <property type="protein sequence ID" value="NIA70341.1"/>
    <property type="molecule type" value="Genomic_DNA"/>
</dbReference>
<name>A0A967EZM7_9PROT</name>
<dbReference type="Gene3D" id="3.90.1570.30">
    <property type="match status" value="1"/>
</dbReference>
<organism evidence="1 2">
    <name type="scientific">Pelagibius litoralis</name>
    <dbReference type="NCBI Taxonomy" id="374515"/>
    <lineage>
        <taxon>Bacteria</taxon>
        <taxon>Pseudomonadati</taxon>
        <taxon>Pseudomonadota</taxon>
        <taxon>Alphaproteobacteria</taxon>
        <taxon>Rhodospirillales</taxon>
        <taxon>Rhodovibrionaceae</taxon>
        <taxon>Pelagibius</taxon>
    </lineage>
</organism>
<gene>
    <name evidence="1" type="ORF">HBA54_17175</name>
</gene>
<evidence type="ECO:0000313" key="1">
    <source>
        <dbReference type="EMBL" id="NIA70341.1"/>
    </source>
</evidence>
<dbReference type="AlphaFoldDB" id="A0A967EZM7"/>